<sequence length="64" mass="7734">MEGLHKTRYREPKSPELLEVRQKEPPEKETLFGVDTDWEWIRCNARWSVALLTYWDRGQVLIMT</sequence>
<protein>
    <submittedName>
        <fullName evidence="1">Uncharacterized protein</fullName>
    </submittedName>
</protein>
<evidence type="ECO:0000313" key="2">
    <source>
        <dbReference type="Proteomes" id="UP001055172"/>
    </source>
</evidence>
<reference evidence="1 2" key="1">
    <citation type="submission" date="2021-07" db="EMBL/GenBank/DDBJ databases">
        <title>Genome data of Colletotrichum spaethianum.</title>
        <authorList>
            <person name="Utami Y.D."/>
            <person name="Hiruma K."/>
        </authorList>
    </citation>
    <scope>NUCLEOTIDE SEQUENCE [LARGE SCALE GENOMIC DNA]</scope>
    <source>
        <strain evidence="1 2">MAFF 242679</strain>
    </source>
</reference>
<evidence type="ECO:0000313" key="1">
    <source>
        <dbReference type="EMBL" id="GJC81392.1"/>
    </source>
</evidence>
<proteinExistence type="predicted"/>
<dbReference type="AlphaFoldDB" id="A0AA37GJ28"/>
<dbReference type="Proteomes" id="UP001055172">
    <property type="component" value="Unassembled WGS sequence"/>
</dbReference>
<comment type="caution">
    <text evidence="1">The sequence shown here is derived from an EMBL/GenBank/DDBJ whole genome shotgun (WGS) entry which is preliminary data.</text>
</comment>
<name>A0AA37GJ28_9PEZI</name>
<accession>A0AA37GJ28</accession>
<keyword evidence="2" id="KW-1185">Reference proteome</keyword>
<gene>
    <name evidence="1" type="ORF">ColLi_04230</name>
</gene>
<organism evidence="1 2">
    <name type="scientific">Colletotrichum liriopes</name>
    <dbReference type="NCBI Taxonomy" id="708192"/>
    <lineage>
        <taxon>Eukaryota</taxon>
        <taxon>Fungi</taxon>
        <taxon>Dikarya</taxon>
        <taxon>Ascomycota</taxon>
        <taxon>Pezizomycotina</taxon>
        <taxon>Sordariomycetes</taxon>
        <taxon>Hypocreomycetidae</taxon>
        <taxon>Glomerellales</taxon>
        <taxon>Glomerellaceae</taxon>
        <taxon>Colletotrichum</taxon>
        <taxon>Colletotrichum spaethianum species complex</taxon>
    </lineage>
</organism>
<dbReference type="EMBL" id="BPPX01000007">
    <property type="protein sequence ID" value="GJC81392.1"/>
    <property type="molecule type" value="Genomic_DNA"/>
</dbReference>